<feature type="domain" description="Beta/gamma crystallin 'Greek key'" evidence="4">
    <location>
        <begin position="27"/>
        <end position="67"/>
    </location>
</feature>
<protein>
    <submittedName>
        <fullName evidence="5">Beta/gamma crystallin-related protein</fullName>
    </submittedName>
</protein>
<dbReference type="Proteomes" id="UP001595615">
    <property type="component" value="Unassembled WGS sequence"/>
</dbReference>
<evidence type="ECO:0000313" key="5">
    <source>
        <dbReference type="EMBL" id="MFC3713990.1"/>
    </source>
</evidence>
<comment type="similarity">
    <text evidence="1">Belongs to the beta/gamma-crystallin family.</text>
</comment>
<dbReference type="RefSeq" id="WP_380863008.1">
    <property type="nucleotide sequence ID" value="NZ_JBHRXV010000011.1"/>
</dbReference>
<evidence type="ECO:0000259" key="4">
    <source>
        <dbReference type="PROSITE" id="PS50915"/>
    </source>
</evidence>
<dbReference type="InterPro" id="IPR001064">
    <property type="entry name" value="Beta/gamma_crystallin"/>
</dbReference>
<dbReference type="Pfam" id="PF00030">
    <property type="entry name" value="Crystall"/>
    <property type="match status" value="1"/>
</dbReference>
<comment type="caution">
    <text evidence="5">The sequence shown here is derived from an EMBL/GenBank/DDBJ whole genome shotgun (WGS) entry which is preliminary data.</text>
</comment>
<proteinExistence type="inferred from homology"/>
<dbReference type="InterPro" id="IPR011024">
    <property type="entry name" value="G_crystallin-like"/>
</dbReference>
<dbReference type="Gene3D" id="2.60.20.10">
    <property type="entry name" value="Crystallins"/>
    <property type="match status" value="1"/>
</dbReference>
<feature type="chain" id="PRO_5046320202" evidence="3">
    <location>
        <begin position="21"/>
        <end position="201"/>
    </location>
</feature>
<keyword evidence="2" id="KW-0677">Repeat</keyword>
<keyword evidence="3" id="KW-0732">Signal</keyword>
<gene>
    <name evidence="5" type="ORF">ACFOMD_15570</name>
</gene>
<sequence>MRILILAAAAVALPLGAASAQTATSGASITLYELPGFLGRSVTITGSTADLTTQGFARRAQSARVVGEWEICGATSFGGTCQTLAANTPYLKRSGIVSLRPTGSSLDDEFNSGTGVNLDDMDPGDGTSGQDVTFYPRPTLGDVQVSAGTNDLTSAGAFCQRAGFSGAAYAARARVQASNIVDAQRGTRVRAFPLRDVLCKR</sequence>
<feature type="signal peptide" evidence="3">
    <location>
        <begin position="1"/>
        <end position="20"/>
    </location>
</feature>
<evidence type="ECO:0000313" key="6">
    <source>
        <dbReference type="Proteomes" id="UP001595615"/>
    </source>
</evidence>
<accession>A0ABV7XEU8</accession>
<organism evidence="5 6">
    <name type="scientific">Sphingoaurantiacus capsulatus</name>
    <dbReference type="NCBI Taxonomy" id="1771310"/>
    <lineage>
        <taxon>Bacteria</taxon>
        <taxon>Pseudomonadati</taxon>
        <taxon>Pseudomonadota</taxon>
        <taxon>Alphaproteobacteria</taxon>
        <taxon>Sphingomonadales</taxon>
        <taxon>Sphingosinicellaceae</taxon>
        <taxon>Sphingoaurantiacus</taxon>
    </lineage>
</organism>
<reference evidence="6" key="1">
    <citation type="journal article" date="2019" name="Int. J. Syst. Evol. Microbiol.">
        <title>The Global Catalogue of Microorganisms (GCM) 10K type strain sequencing project: providing services to taxonomists for standard genome sequencing and annotation.</title>
        <authorList>
            <consortium name="The Broad Institute Genomics Platform"/>
            <consortium name="The Broad Institute Genome Sequencing Center for Infectious Disease"/>
            <person name="Wu L."/>
            <person name="Ma J."/>
        </authorList>
    </citation>
    <scope>NUCLEOTIDE SEQUENCE [LARGE SCALE GENOMIC DNA]</scope>
    <source>
        <strain evidence="6">KCTC 42644</strain>
    </source>
</reference>
<evidence type="ECO:0000256" key="1">
    <source>
        <dbReference type="ARBA" id="ARBA00009646"/>
    </source>
</evidence>
<evidence type="ECO:0000256" key="3">
    <source>
        <dbReference type="SAM" id="SignalP"/>
    </source>
</evidence>
<keyword evidence="6" id="KW-1185">Reference proteome</keyword>
<dbReference type="SUPFAM" id="SSF49695">
    <property type="entry name" value="gamma-Crystallin-like"/>
    <property type="match status" value="1"/>
</dbReference>
<dbReference type="PROSITE" id="PS50915">
    <property type="entry name" value="CRYSTALLIN_BETA_GAMMA"/>
    <property type="match status" value="1"/>
</dbReference>
<name>A0ABV7XEU8_9SPHN</name>
<dbReference type="EMBL" id="JBHRXV010000011">
    <property type="protein sequence ID" value="MFC3713990.1"/>
    <property type="molecule type" value="Genomic_DNA"/>
</dbReference>
<evidence type="ECO:0000256" key="2">
    <source>
        <dbReference type="ARBA" id="ARBA00022737"/>
    </source>
</evidence>